<feature type="transmembrane region" description="Helical" evidence="8">
    <location>
        <begin position="241"/>
        <end position="263"/>
    </location>
</feature>
<keyword evidence="6 7" id="KW-0503">Monooxygenase</keyword>
<keyword evidence="8" id="KW-0472">Membrane</keyword>
<dbReference type="InterPro" id="IPR017972">
    <property type="entry name" value="Cyt_P450_CS"/>
</dbReference>
<evidence type="ECO:0000256" key="6">
    <source>
        <dbReference type="ARBA" id="ARBA00023033"/>
    </source>
</evidence>
<dbReference type="PRINTS" id="PR00385">
    <property type="entry name" value="P450"/>
</dbReference>
<comment type="similarity">
    <text evidence="2 7">Belongs to the cytochrome P450 family.</text>
</comment>
<dbReference type="PANTHER" id="PTHR46206:SF7">
    <property type="entry name" value="P450, PUTATIVE (EUROFUNG)-RELATED"/>
    <property type="match status" value="1"/>
</dbReference>
<dbReference type="PANTHER" id="PTHR46206">
    <property type="entry name" value="CYTOCHROME P450"/>
    <property type="match status" value="1"/>
</dbReference>
<sequence length="445" mass="51383">MKSTYFPSQPQAWFHHYRTMEVQYILEILHNLEAAIWAVLIFIAFVLISQAHYKAQLAKLPTFDIDEGNEKWRRTYLKSARRLYQEGYKKVSVCLGLSVENALEDEIPQCEDWAPVFIYQKLVNTVAKVSGRIFLGAELSPNKDYLDTAINYTIELGNAVQAVKKMKPWLRPFLAWKLPEVQQLNKREEMAIRFLEPIIQARREASKDPDYQKPDDMLQWFLNRSEDYKVHSTRRIVKMQLLVIFAGIHNTTVTATNVLYNLAVSPEYMQPLREEICKAISDNDGTLTLRALQQMEKLDSFMKETIRFYPPELTSFSRQAVQGIKLSSGQYIPPGTSIETPLQAIYQDDSNYPDSDTFDGFRFYKIRQGGGATVHARNQFVTSNEQNLVFGYGKHACPGSFLAAAEIKMIVSKILLTYDFKNADNWTERYPNYEVGRLEDDGTRQ</sequence>
<dbReference type="InterPro" id="IPR036396">
    <property type="entry name" value="Cyt_P450_sf"/>
</dbReference>
<keyword evidence="4 7" id="KW-0560">Oxidoreductase</keyword>
<gene>
    <name evidence="9" type="ORF">Aory05_000180400</name>
</gene>
<dbReference type="Proteomes" id="UP001165189">
    <property type="component" value="Unassembled WGS sequence"/>
</dbReference>
<accession>A0ABQ6KGT7</accession>
<dbReference type="SUPFAM" id="SSF48264">
    <property type="entry name" value="Cytochrome P450"/>
    <property type="match status" value="1"/>
</dbReference>
<keyword evidence="3 7" id="KW-0479">Metal-binding</keyword>
<keyword evidence="10" id="KW-1185">Reference proteome</keyword>
<evidence type="ECO:0000256" key="3">
    <source>
        <dbReference type="ARBA" id="ARBA00022723"/>
    </source>
</evidence>
<evidence type="ECO:0000313" key="10">
    <source>
        <dbReference type="Proteomes" id="UP001165189"/>
    </source>
</evidence>
<evidence type="ECO:0000313" key="9">
    <source>
        <dbReference type="EMBL" id="GMG42679.1"/>
    </source>
</evidence>
<keyword evidence="5 7" id="KW-0408">Iron</keyword>
<dbReference type="PRINTS" id="PR00465">
    <property type="entry name" value="EP450IV"/>
</dbReference>
<name>A0ABQ6KGT7_ASPOZ</name>
<organism evidence="9 10">
    <name type="scientific">Aspergillus oryzae var. brunneus</name>
    <dbReference type="NCBI Taxonomy" id="332754"/>
    <lineage>
        <taxon>Eukaryota</taxon>
        <taxon>Fungi</taxon>
        <taxon>Dikarya</taxon>
        <taxon>Ascomycota</taxon>
        <taxon>Pezizomycotina</taxon>
        <taxon>Eurotiomycetes</taxon>
        <taxon>Eurotiomycetidae</taxon>
        <taxon>Eurotiales</taxon>
        <taxon>Aspergillaceae</taxon>
        <taxon>Aspergillus</taxon>
        <taxon>Aspergillus subgen. Circumdati</taxon>
    </lineage>
</organism>
<dbReference type="EMBL" id="BSYB01000005">
    <property type="protein sequence ID" value="GMG42679.1"/>
    <property type="molecule type" value="Genomic_DNA"/>
</dbReference>
<dbReference type="CDD" id="cd11041">
    <property type="entry name" value="CYP503A1-like"/>
    <property type="match status" value="1"/>
</dbReference>
<keyword evidence="7" id="KW-0349">Heme</keyword>
<comment type="cofactor">
    <cofactor evidence="1">
        <name>heme</name>
        <dbReference type="ChEBI" id="CHEBI:30413"/>
    </cofactor>
</comment>
<evidence type="ECO:0000256" key="2">
    <source>
        <dbReference type="ARBA" id="ARBA00010617"/>
    </source>
</evidence>
<proteinExistence type="inferred from homology"/>
<feature type="transmembrane region" description="Helical" evidence="8">
    <location>
        <begin position="34"/>
        <end position="53"/>
    </location>
</feature>
<keyword evidence="8" id="KW-0812">Transmembrane</keyword>
<evidence type="ECO:0000256" key="4">
    <source>
        <dbReference type="ARBA" id="ARBA00023002"/>
    </source>
</evidence>
<protein>
    <submittedName>
        <fullName evidence="9">Unnamed protein product</fullName>
    </submittedName>
</protein>
<evidence type="ECO:0000256" key="8">
    <source>
        <dbReference type="SAM" id="Phobius"/>
    </source>
</evidence>
<dbReference type="PROSITE" id="PS00086">
    <property type="entry name" value="CYTOCHROME_P450"/>
    <property type="match status" value="1"/>
</dbReference>
<evidence type="ECO:0000256" key="7">
    <source>
        <dbReference type="RuleBase" id="RU000461"/>
    </source>
</evidence>
<dbReference type="Pfam" id="PF00067">
    <property type="entry name" value="p450"/>
    <property type="match status" value="1"/>
</dbReference>
<dbReference type="Gene3D" id="1.10.630.10">
    <property type="entry name" value="Cytochrome P450"/>
    <property type="match status" value="1"/>
</dbReference>
<evidence type="ECO:0000256" key="5">
    <source>
        <dbReference type="ARBA" id="ARBA00023004"/>
    </source>
</evidence>
<dbReference type="InterPro" id="IPR001128">
    <property type="entry name" value="Cyt_P450"/>
</dbReference>
<comment type="caution">
    <text evidence="9">The sequence shown here is derived from an EMBL/GenBank/DDBJ whole genome shotgun (WGS) entry which is preliminary data.</text>
</comment>
<keyword evidence="8" id="KW-1133">Transmembrane helix</keyword>
<dbReference type="InterPro" id="IPR002403">
    <property type="entry name" value="Cyt_P450_E_grp-IV"/>
</dbReference>
<reference evidence="9" key="1">
    <citation type="submission" date="2023-04" db="EMBL/GenBank/DDBJ databases">
        <title>Aspergillus oryzae var. brunneus NBRC 4377.</title>
        <authorList>
            <person name="Ichikawa N."/>
            <person name="Sato H."/>
            <person name="Tonouchi N."/>
        </authorList>
    </citation>
    <scope>NUCLEOTIDE SEQUENCE</scope>
    <source>
        <strain evidence="9">NBRC 4377</strain>
    </source>
</reference>
<evidence type="ECO:0000256" key="1">
    <source>
        <dbReference type="ARBA" id="ARBA00001971"/>
    </source>
</evidence>